<dbReference type="InterPro" id="IPR027304">
    <property type="entry name" value="Trigger_fact/SurA_dom_sf"/>
</dbReference>
<keyword evidence="6" id="KW-1185">Reference proteome</keyword>
<evidence type="ECO:0000313" key="6">
    <source>
        <dbReference type="Proteomes" id="UP000306229"/>
    </source>
</evidence>
<feature type="domain" description="PpiC" evidence="4">
    <location>
        <begin position="293"/>
        <end position="406"/>
    </location>
</feature>
<accession>A0A5B7TPW9</accession>
<evidence type="ECO:0000259" key="4">
    <source>
        <dbReference type="PROSITE" id="PS50198"/>
    </source>
</evidence>
<feature type="domain" description="PpiC" evidence="4">
    <location>
        <begin position="190"/>
        <end position="290"/>
    </location>
</feature>
<evidence type="ECO:0000256" key="3">
    <source>
        <dbReference type="SAM" id="SignalP"/>
    </source>
</evidence>
<evidence type="ECO:0000313" key="5">
    <source>
        <dbReference type="EMBL" id="QCX38318.1"/>
    </source>
</evidence>
<dbReference type="PANTHER" id="PTHR47637:SF1">
    <property type="entry name" value="CHAPERONE SURA"/>
    <property type="match status" value="1"/>
</dbReference>
<protein>
    <submittedName>
        <fullName evidence="5">Peptidylprolyl isomerase</fullName>
    </submittedName>
</protein>
<dbReference type="EMBL" id="CP040749">
    <property type="protein sequence ID" value="QCX38318.1"/>
    <property type="molecule type" value="Genomic_DNA"/>
</dbReference>
<keyword evidence="2 5" id="KW-0413">Isomerase</keyword>
<evidence type="ECO:0000256" key="2">
    <source>
        <dbReference type="PROSITE-ProRule" id="PRU00278"/>
    </source>
</evidence>
<dbReference type="Pfam" id="PF00639">
    <property type="entry name" value="Rotamase"/>
    <property type="match status" value="2"/>
</dbReference>
<feature type="signal peptide" evidence="3">
    <location>
        <begin position="1"/>
        <end position="31"/>
    </location>
</feature>
<name>A0A5B7TPW9_9FLAO</name>
<dbReference type="Proteomes" id="UP000306229">
    <property type="component" value="Chromosome"/>
</dbReference>
<keyword evidence="2" id="KW-0697">Rotamase</keyword>
<dbReference type="Gene3D" id="3.10.50.40">
    <property type="match status" value="2"/>
</dbReference>
<keyword evidence="1 3" id="KW-0732">Signal</keyword>
<reference evidence="5 6" key="1">
    <citation type="submission" date="2019-05" db="EMBL/GenBank/DDBJ databases">
        <title>Algicella ahnfeltiae gen. nov., sp. nov., a novel marine bacterium of the family Flavobacteriaceae isolated from a red alga.</title>
        <authorList>
            <person name="Nedashkovskaya O.I."/>
            <person name="Kukhlevskiy A.D."/>
            <person name="Kim S.-G."/>
            <person name="Zhukova N.V."/>
            <person name="Mikhailov V.V."/>
        </authorList>
    </citation>
    <scope>NUCLEOTIDE SEQUENCE [LARGE SCALE GENOMIC DNA]</scope>
    <source>
        <strain evidence="5 6">10Alg115</strain>
    </source>
</reference>
<dbReference type="InterPro" id="IPR050280">
    <property type="entry name" value="OMP_Chaperone_SurA"/>
</dbReference>
<dbReference type="PANTHER" id="PTHR47637">
    <property type="entry name" value="CHAPERONE SURA"/>
    <property type="match status" value="1"/>
</dbReference>
<dbReference type="KEGG" id="fbe:FF125_07690"/>
<feature type="chain" id="PRO_5022783432" evidence="3">
    <location>
        <begin position="32"/>
        <end position="469"/>
    </location>
</feature>
<dbReference type="AlphaFoldDB" id="A0A5B7TPW9"/>
<sequence>MPLKIKNFKYINMLKKFIVLILLGFTFTTQAQDSIQAQKRVKLDGVATVVGKNIVLESEIAAYKLEFEQQSEGKVDISDCEMLEQIMERKLLSHHAVIDSVVVTEAEINQNVEQKIAYFLQQLGSEEKVYSFYGFNDMADLRKEFNEVEKEGLMVKKMQLQLTEEVDVTPEEVRNYYKSLEDENNLPEIGAEIELQQIVMYAEPSKEEVERVLDKLKEIKKDVENGGNFKMKTILYSEDPGVTENSGLYTITRESQFVTEFKEAAFSLDEGEMSEPFKSDFGYHILQVEKVKGKQRDARHLLLQPEVTNEQREKVKDSLENIRTEILKLKISYDDAVVKYSEEKETKANKGLLMNPETNDSKFDLTRMDPTLYARVSTLKKGELTDVFLDRTREGKEMFKIILMKSKTDAHTADLVKDYVKIQGLALQKKKEETIAKWTKDKIGDTYIKINKDYSNCDFKNNWKKESTQ</sequence>
<dbReference type="GO" id="GO:0003755">
    <property type="term" value="F:peptidyl-prolyl cis-trans isomerase activity"/>
    <property type="evidence" value="ECO:0007669"/>
    <property type="project" value="UniProtKB-KW"/>
</dbReference>
<proteinExistence type="predicted"/>
<organism evidence="5 6">
    <name type="scientific">Aureibaculum algae</name>
    <dbReference type="NCBI Taxonomy" id="2584122"/>
    <lineage>
        <taxon>Bacteria</taxon>
        <taxon>Pseudomonadati</taxon>
        <taxon>Bacteroidota</taxon>
        <taxon>Flavobacteriia</taxon>
        <taxon>Flavobacteriales</taxon>
        <taxon>Flavobacteriaceae</taxon>
        <taxon>Aureibaculum</taxon>
    </lineage>
</organism>
<dbReference type="InterPro" id="IPR046357">
    <property type="entry name" value="PPIase_dom_sf"/>
</dbReference>
<evidence type="ECO:0000256" key="1">
    <source>
        <dbReference type="ARBA" id="ARBA00022729"/>
    </source>
</evidence>
<gene>
    <name evidence="5" type="ORF">FF125_07690</name>
</gene>
<dbReference type="SUPFAM" id="SSF109998">
    <property type="entry name" value="Triger factor/SurA peptide-binding domain-like"/>
    <property type="match status" value="1"/>
</dbReference>
<dbReference type="InterPro" id="IPR000297">
    <property type="entry name" value="PPIase_PpiC"/>
</dbReference>
<dbReference type="OrthoDB" id="14196at2"/>
<dbReference type="SUPFAM" id="SSF54534">
    <property type="entry name" value="FKBP-like"/>
    <property type="match status" value="2"/>
</dbReference>
<dbReference type="PROSITE" id="PS50198">
    <property type="entry name" value="PPIC_PPIASE_2"/>
    <property type="match status" value="2"/>
</dbReference>